<sequence>MRMGFMLKAVKHSVAVGALLITTSAFAADPFEPQVVEMPPYQPPQVVEKSVSTGNWYLRGDAGYHWSELRGIHYYTAPPIQAQTFATHELKGAFSIGGGVGYKISKHFRTDLTADYWLKADFNGSTTNGVDVSSDASAYSALLLMANAYVDLGTYHGITPYVGAGIGGAYVKWDDLANTIGTTTTYHEGNAEWRFAWALMAGASYCLTDSLELDAGYRYANISGGEMFGIAEGAGPGYDEGMHVHEARAGLRFALGGQGSANCAQPQVVSYEPPSFEPPVYK</sequence>
<proteinExistence type="predicted"/>
<evidence type="ECO:0000256" key="2">
    <source>
        <dbReference type="SAM" id="SignalP"/>
    </source>
</evidence>
<evidence type="ECO:0000313" key="5">
    <source>
        <dbReference type="Proteomes" id="UP000053675"/>
    </source>
</evidence>
<evidence type="ECO:0000259" key="3">
    <source>
        <dbReference type="Pfam" id="PF13505"/>
    </source>
</evidence>
<feature type="domain" description="Outer membrane protein beta-barrel" evidence="3">
    <location>
        <begin position="52"/>
        <end position="234"/>
    </location>
</feature>
<dbReference type="Proteomes" id="UP000053675">
    <property type="component" value="Unassembled WGS sequence"/>
</dbReference>
<dbReference type="PATRIC" id="fig|472175.3.peg.3091"/>
<feature type="signal peptide" evidence="2">
    <location>
        <begin position="1"/>
        <end position="27"/>
    </location>
</feature>
<gene>
    <name evidence="4" type="ORF">EL18_03093</name>
</gene>
<evidence type="ECO:0000313" key="4">
    <source>
        <dbReference type="EMBL" id="KFB08839.1"/>
    </source>
</evidence>
<keyword evidence="5" id="KW-1185">Reference proteome</keyword>
<dbReference type="EMBL" id="JMQM01000002">
    <property type="protein sequence ID" value="KFB08839.1"/>
    <property type="molecule type" value="Genomic_DNA"/>
</dbReference>
<dbReference type="AlphaFoldDB" id="A0A084U7A3"/>
<protein>
    <submittedName>
        <fullName evidence="4">Porin, opacity type</fullName>
    </submittedName>
</protein>
<organism evidence="4 5">
    <name type="scientific">Nitratireductor basaltis</name>
    <dbReference type="NCBI Taxonomy" id="472175"/>
    <lineage>
        <taxon>Bacteria</taxon>
        <taxon>Pseudomonadati</taxon>
        <taxon>Pseudomonadota</taxon>
        <taxon>Alphaproteobacteria</taxon>
        <taxon>Hyphomicrobiales</taxon>
        <taxon>Phyllobacteriaceae</taxon>
        <taxon>Nitratireductor</taxon>
    </lineage>
</organism>
<feature type="chain" id="PRO_5001783185" evidence="2">
    <location>
        <begin position="28"/>
        <end position="282"/>
    </location>
</feature>
<dbReference type="Gene3D" id="2.40.160.20">
    <property type="match status" value="1"/>
</dbReference>
<reference evidence="4 5" key="1">
    <citation type="submission" date="2014-05" db="EMBL/GenBank/DDBJ databases">
        <title>Draft Genome Sequence of Nitratireductor basaltis Strain UMTGB225, A Marine Bacterium Isolated from Green Barrel Tunicate.</title>
        <authorList>
            <person name="Gan H.Y."/>
        </authorList>
    </citation>
    <scope>NUCLEOTIDE SEQUENCE [LARGE SCALE GENOMIC DNA]</scope>
    <source>
        <strain evidence="4 5">UMTGB225</strain>
    </source>
</reference>
<accession>A0A084U7A3</accession>
<dbReference type="InterPro" id="IPR011250">
    <property type="entry name" value="OMP/PagP_B-barrel"/>
</dbReference>
<evidence type="ECO:0000256" key="1">
    <source>
        <dbReference type="ARBA" id="ARBA00022729"/>
    </source>
</evidence>
<dbReference type="STRING" id="472175.EL18_03093"/>
<comment type="caution">
    <text evidence="4">The sequence shown here is derived from an EMBL/GenBank/DDBJ whole genome shotgun (WGS) entry which is preliminary data.</text>
</comment>
<dbReference type="SUPFAM" id="SSF56925">
    <property type="entry name" value="OMPA-like"/>
    <property type="match status" value="1"/>
</dbReference>
<keyword evidence="1 2" id="KW-0732">Signal</keyword>
<dbReference type="eggNOG" id="COG3637">
    <property type="taxonomic scope" value="Bacteria"/>
</dbReference>
<dbReference type="Pfam" id="PF13505">
    <property type="entry name" value="OMP_b-brl"/>
    <property type="match status" value="1"/>
</dbReference>
<dbReference type="InterPro" id="IPR027385">
    <property type="entry name" value="Beta-barrel_OMP"/>
</dbReference>
<name>A0A084U7A3_9HYPH</name>